<dbReference type="EMBL" id="CAKOGP040001430">
    <property type="protein sequence ID" value="CAJ1945450.1"/>
    <property type="molecule type" value="Genomic_DNA"/>
</dbReference>
<comment type="caution">
    <text evidence="1">The sequence shown here is derived from an EMBL/GenBank/DDBJ whole genome shotgun (WGS) entry which is preliminary data.</text>
</comment>
<accession>A0AAD2D0E3</accession>
<evidence type="ECO:0000313" key="2">
    <source>
        <dbReference type="Proteomes" id="UP001295423"/>
    </source>
</evidence>
<organism evidence="1 2">
    <name type="scientific">Cylindrotheca closterium</name>
    <dbReference type="NCBI Taxonomy" id="2856"/>
    <lineage>
        <taxon>Eukaryota</taxon>
        <taxon>Sar</taxon>
        <taxon>Stramenopiles</taxon>
        <taxon>Ochrophyta</taxon>
        <taxon>Bacillariophyta</taxon>
        <taxon>Bacillariophyceae</taxon>
        <taxon>Bacillariophycidae</taxon>
        <taxon>Bacillariales</taxon>
        <taxon>Bacillariaceae</taxon>
        <taxon>Cylindrotheca</taxon>
    </lineage>
</organism>
<protein>
    <submittedName>
        <fullName evidence="1">Uncharacterized protein</fullName>
    </submittedName>
</protein>
<evidence type="ECO:0000313" key="1">
    <source>
        <dbReference type="EMBL" id="CAJ1945450.1"/>
    </source>
</evidence>
<sequence length="178" mass="20186">MFSHFFATTKVARRLSPLIAAGALTVSSSNNSKATMTKLDYYEHDASEFDYYVKNPTVEDLPILLKKFDDENLDVWPWIWTHPNSDNGPHYVFLGMDAKTIGRIQEIRSQSPNHNLLVIASREVLEQAAKEAGVPFGVYHDCHCGMVTDAELQLLHVKSKILMLDDERVIAFDYLIIS</sequence>
<keyword evidence="2" id="KW-1185">Reference proteome</keyword>
<gene>
    <name evidence="1" type="ORF">CYCCA115_LOCUS9593</name>
</gene>
<dbReference type="Proteomes" id="UP001295423">
    <property type="component" value="Unassembled WGS sequence"/>
</dbReference>
<proteinExistence type="predicted"/>
<reference evidence="1" key="1">
    <citation type="submission" date="2023-08" db="EMBL/GenBank/DDBJ databases">
        <authorList>
            <person name="Audoor S."/>
            <person name="Bilcke G."/>
        </authorList>
    </citation>
    <scope>NUCLEOTIDE SEQUENCE</scope>
</reference>
<name>A0AAD2D0E3_9STRA</name>
<dbReference type="AlphaFoldDB" id="A0AAD2D0E3"/>